<name>A0A8R1EUW6_CAEJA</name>
<dbReference type="Proteomes" id="UP000005237">
    <property type="component" value="Unassembled WGS sequence"/>
</dbReference>
<accession>A0A8R1EUW6</accession>
<protein>
    <submittedName>
        <fullName evidence="1">Uncharacterized protein</fullName>
    </submittedName>
</protein>
<evidence type="ECO:0000313" key="2">
    <source>
        <dbReference type="Proteomes" id="UP000005237"/>
    </source>
</evidence>
<reference evidence="1" key="2">
    <citation type="submission" date="2022-06" db="UniProtKB">
        <authorList>
            <consortium name="EnsemblMetazoa"/>
        </authorList>
    </citation>
    <scope>IDENTIFICATION</scope>
    <source>
        <strain evidence="1">DF5081</strain>
    </source>
</reference>
<proteinExistence type="predicted"/>
<reference evidence="2" key="1">
    <citation type="submission" date="2010-08" db="EMBL/GenBank/DDBJ databases">
        <authorList>
            <consortium name="Caenorhabditis japonica Sequencing Consortium"/>
            <person name="Wilson R.K."/>
        </authorList>
    </citation>
    <scope>NUCLEOTIDE SEQUENCE [LARGE SCALE GENOMIC DNA]</scope>
    <source>
        <strain evidence="2">DF5081</strain>
    </source>
</reference>
<dbReference type="EnsemblMetazoa" id="CJA41555.1">
    <property type="protein sequence ID" value="CJA41555.1"/>
    <property type="gene ID" value="WBGene00217403"/>
</dbReference>
<sequence length="106" mass="11912">MEWNGMADASTCCFWLVFFVFLLPSLNATLLWKASILSTFVQSSPPAAKHVIFPVTRPAATATTNQHYHYYFQLPCFSHQSLVIARSSFLHSSSWTDSLIVKVSLP</sequence>
<dbReference type="AlphaFoldDB" id="A0A8R1EUW6"/>
<organism evidence="1 2">
    <name type="scientific">Caenorhabditis japonica</name>
    <dbReference type="NCBI Taxonomy" id="281687"/>
    <lineage>
        <taxon>Eukaryota</taxon>
        <taxon>Metazoa</taxon>
        <taxon>Ecdysozoa</taxon>
        <taxon>Nematoda</taxon>
        <taxon>Chromadorea</taxon>
        <taxon>Rhabditida</taxon>
        <taxon>Rhabditina</taxon>
        <taxon>Rhabditomorpha</taxon>
        <taxon>Rhabditoidea</taxon>
        <taxon>Rhabditidae</taxon>
        <taxon>Peloderinae</taxon>
        <taxon>Caenorhabditis</taxon>
    </lineage>
</organism>
<keyword evidence="2" id="KW-1185">Reference proteome</keyword>
<evidence type="ECO:0000313" key="1">
    <source>
        <dbReference type="EnsemblMetazoa" id="CJA41555.1"/>
    </source>
</evidence>